<protein>
    <submittedName>
        <fullName evidence="1">Uncharacterized protein</fullName>
    </submittedName>
</protein>
<dbReference type="EMBL" id="JARQAI010000024">
    <property type="protein sequence ID" value="MDT2737951.1"/>
    <property type="molecule type" value="Genomic_DNA"/>
</dbReference>
<comment type="caution">
    <text evidence="1">The sequence shown here is derived from an EMBL/GenBank/DDBJ whole genome shotgun (WGS) entry which is preliminary data.</text>
</comment>
<proteinExistence type="predicted"/>
<sequence>MENSNRNNENAFVDFFKGLDENYQRHLIDEMKHKQSNKPTEEKKK</sequence>
<name>A0AAE4I5E9_9ENTE</name>
<evidence type="ECO:0000313" key="2">
    <source>
        <dbReference type="Proteomes" id="UP001180842"/>
    </source>
</evidence>
<reference evidence="1" key="1">
    <citation type="submission" date="2023-03" db="EMBL/GenBank/DDBJ databases">
        <authorList>
            <person name="Shen W."/>
            <person name="Cai J."/>
        </authorList>
    </citation>
    <scope>NUCLEOTIDE SEQUENCE</scope>
    <source>
        <strain evidence="1">P69-2</strain>
    </source>
</reference>
<dbReference type="AlphaFoldDB" id="A0AAE4I5E9"/>
<gene>
    <name evidence="1" type="ORF">P7H00_12605</name>
</gene>
<dbReference type="Proteomes" id="UP001180842">
    <property type="component" value="Unassembled WGS sequence"/>
</dbReference>
<organism evidence="1 2">
    <name type="scientific">Enterococcus pseudoavium</name>
    <dbReference type="NCBI Taxonomy" id="44007"/>
    <lineage>
        <taxon>Bacteria</taxon>
        <taxon>Bacillati</taxon>
        <taxon>Bacillota</taxon>
        <taxon>Bacilli</taxon>
        <taxon>Lactobacillales</taxon>
        <taxon>Enterococcaceae</taxon>
        <taxon>Enterococcus</taxon>
    </lineage>
</organism>
<evidence type="ECO:0000313" key="1">
    <source>
        <dbReference type="EMBL" id="MDT2737951.1"/>
    </source>
</evidence>
<dbReference type="RefSeq" id="WP_311797452.1">
    <property type="nucleotide sequence ID" value="NZ_JARQAI010000024.1"/>
</dbReference>
<accession>A0AAE4I5E9</accession>